<sequence>MRLYVEDDNKNKIYLNKKAINREELQSLIGSSQLKLNEKTYELSEVFAEPDSVASTSVLAGGIVGLFGGVLGVIAGSVAGGIIGTQVEKNEKNMANRFNQSGLVE</sequence>
<name>A0A837J4S1_9BACT</name>
<organism evidence="2 3">
    <name type="scientific">Aliarcobacter butzleri L351</name>
    <dbReference type="NCBI Taxonomy" id="1447259"/>
    <lineage>
        <taxon>Bacteria</taxon>
        <taxon>Pseudomonadati</taxon>
        <taxon>Campylobacterota</taxon>
        <taxon>Epsilonproteobacteria</taxon>
        <taxon>Campylobacterales</taxon>
        <taxon>Arcobacteraceae</taxon>
        <taxon>Aliarcobacter</taxon>
    </lineage>
</organism>
<protein>
    <submittedName>
        <fullName evidence="2">Uncharacterized protein</fullName>
    </submittedName>
</protein>
<dbReference type="RefSeq" id="WP_046991976.1">
    <property type="nucleotide sequence ID" value="NZ_JAIS01000088.1"/>
</dbReference>
<feature type="transmembrane region" description="Helical" evidence="1">
    <location>
        <begin position="58"/>
        <end position="84"/>
    </location>
</feature>
<dbReference type="Proteomes" id="UP000035526">
    <property type="component" value="Unassembled WGS sequence"/>
</dbReference>
<dbReference type="AlphaFoldDB" id="A0A837J4S1"/>
<reference evidence="2 3" key="1">
    <citation type="submission" date="2014-01" db="EMBL/GenBank/DDBJ databases">
        <title>Development of a Comparative Genomic Fingerprinting Assay for High Resolution Genotyping of Arcobacter butzleri.</title>
        <authorList>
            <person name="Webb A.L."/>
            <person name="Inglis G.D."/>
            <person name="Kruczkiewicz P."/>
            <person name="Selinger L.B."/>
            <person name="Taboada E.N."/>
        </authorList>
    </citation>
    <scope>NUCLEOTIDE SEQUENCE [LARGE SCALE GENOMIC DNA]</scope>
    <source>
        <strain evidence="2 3">L351</strain>
    </source>
</reference>
<accession>A0A837J4S1</accession>
<proteinExistence type="predicted"/>
<evidence type="ECO:0000313" key="2">
    <source>
        <dbReference type="EMBL" id="KLE00249.1"/>
    </source>
</evidence>
<dbReference type="EMBL" id="JAIS01000088">
    <property type="protein sequence ID" value="KLE00249.1"/>
    <property type="molecule type" value="Genomic_DNA"/>
</dbReference>
<keyword evidence="1" id="KW-1133">Transmembrane helix</keyword>
<gene>
    <name evidence="2" type="ORF">AF76_08255</name>
</gene>
<evidence type="ECO:0000313" key="3">
    <source>
        <dbReference type="Proteomes" id="UP000035526"/>
    </source>
</evidence>
<comment type="caution">
    <text evidence="2">The sequence shown here is derived from an EMBL/GenBank/DDBJ whole genome shotgun (WGS) entry which is preliminary data.</text>
</comment>
<keyword evidence="1" id="KW-0812">Transmembrane</keyword>
<keyword evidence="1" id="KW-0472">Membrane</keyword>
<evidence type="ECO:0000256" key="1">
    <source>
        <dbReference type="SAM" id="Phobius"/>
    </source>
</evidence>